<name>A0A009IK42_ACIB9</name>
<gene>
    <name evidence="1" type="ORF">J512_2552</name>
</gene>
<evidence type="ECO:0000313" key="2">
    <source>
        <dbReference type="Proteomes" id="UP000020595"/>
    </source>
</evidence>
<dbReference type="Proteomes" id="UP000020595">
    <property type="component" value="Unassembled WGS sequence"/>
</dbReference>
<reference evidence="1 2" key="1">
    <citation type="submission" date="2014-02" db="EMBL/GenBank/DDBJ databases">
        <title>Comparative genomics and transcriptomics to identify genetic mechanisms underlying the emergence of carbapenem resistant Acinetobacter baumannii (CRAb).</title>
        <authorList>
            <person name="Harris A.D."/>
            <person name="Johnson K.J."/>
            <person name="George J."/>
            <person name="Shefchek K."/>
            <person name="Daugherty S.C."/>
            <person name="Parankush S."/>
            <person name="Sadzewicz L."/>
            <person name="Tallon L."/>
            <person name="Sengamalay N."/>
            <person name="Hazen T.H."/>
            <person name="Rasko D.A."/>
        </authorList>
    </citation>
    <scope>NUCLEOTIDE SEQUENCE [LARGE SCALE GENOMIC DNA]</scope>
    <source>
        <strain evidence="1 2">1295743</strain>
    </source>
</reference>
<dbReference type="RefSeq" id="WP_000401872.1">
    <property type="nucleotide sequence ID" value="NZ_JEWH01000033.1"/>
</dbReference>
<dbReference type="PATRIC" id="fig|1310613.3.peg.2456"/>
<accession>A0A009IK42</accession>
<organism evidence="1 2">
    <name type="scientific">Acinetobacter baumannii (strain 1295743)</name>
    <dbReference type="NCBI Taxonomy" id="1310613"/>
    <lineage>
        <taxon>Bacteria</taxon>
        <taxon>Pseudomonadati</taxon>
        <taxon>Pseudomonadota</taxon>
        <taxon>Gammaproteobacteria</taxon>
        <taxon>Moraxellales</taxon>
        <taxon>Moraxellaceae</taxon>
        <taxon>Acinetobacter</taxon>
        <taxon>Acinetobacter calcoaceticus/baumannii complex</taxon>
    </lineage>
</organism>
<evidence type="ECO:0000313" key="1">
    <source>
        <dbReference type="EMBL" id="EXB05054.1"/>
    </source>
</evidence>
<comment type="caution">
    <text evidence="1">The sequence shown here is derived from an EMBL/GenBank/DDBJ whole genome shotgun (WGS) entry which is preliminary data.</text>
</comment>
<dbReference type="EMBL" id="JEWH01000033">
    <property type="protein sequence ID" value="EXB05054.1"/>
    <property type="molecule type" value="Genomic_DNA"/>
</dbReference>
<sequence length="67" mass="8234">MEIDRRVRAKEFMYLLSIQKDKFYEWVNSGKIKQPIRVSEKDVFWYSSYVKQKVEEYKQESDIVAHI</sequence>
<protein>
    <submittedName>
        <fullName evidence="1">Prophage CP4-57 regulatory family protein</fullName>
    </submittedName>
</protein>
<proteinExistence type="predicted"/>
<dbReference type="AlphaFoldDB" id="A0A009IK42"/>